<dbReference type="AlphaFoldDB" id="A0A2G3E3A3"/>
<proteinExistence type="predicted"/>
<dbReference type="Proteomes" id="UP000224563">
    <property type="component" value="Unassembled WGS sequence"/>
</dbReference>
<feature type="transmembrane region" description="Helical" evidence="1">
    <location>
        <begin position="48"/>
        <end position="69"/>
    </location>
</feature>
<evidence type="ECO:0000256" key="1">
    <source>
        <dbReference type="SAM" id="Phobius"/>
    </source>
</evidence>
<organism evidence="2 3">
    <name type="scientific">Agathobacter ruminis</name>
    <dbReference type="NCBI Taxonomy" id="1712665"/>
    <lineage>
        <taxon>Bacteria</taxon>
        <taxon>Bacillati</taxon>
        <taxon>Bacillota</taxon>
        <taxon>Clostridia</taxon>
        <taxon>Lachnospirales</taxon>
        <taxon>Lachnospiraceae</taxon>
        <taxon>Agathobacter</taxon>
    </lineage>
</organism>
<protein>
    <recommendedName>
        <fullName evidence="4">DUF3784 domain-containing protein</fullName>
    </recommendedName>
</protein>
<accession>A0A2G3E3A3</accession>
<gene>
    <name evidence="2" type="ORF">CSX02_06720</name>
</gene>
<name>A0A2G3E3A3_9FIRM</name>
<keyword evidence="1" id="KW-1133">Transmembrane helix</keyword>
<keyword evidence="1" id="KW-0472">Membrane</keyword>
<feature type="transmembrane region" description="Helical" evidence="1">
    <location>
        <begin position="6"/>
        <end position="23"/>
    </location>
</feature>
<dbReference type="EMBL" id="PDYG01000032">
    <property type="protein sequence ID" value="PHU37691.1"/>
    <property type="molecule type" value="Genomic_DNA"/>
</dbReference>
<evidence type="ECO:0008006" key="4">
    <source>
        <dbReference type="Google" id="ProtNLM"/>
    </source>
</evidence>
<dbReference type="RefSeq" id="WP_099386099.1">
    <property type="nucleotide sequence ID" value="NZ_JANSWH010000019.1"/>
</dbReference>
<keyword evidence="3" id="KW-1185">Reference proteome</keyword>
<evidence type="ECO:0000313" key="2">
    <source>
        <dbReference type="EMBL" id="PHU37691.1"/>
    </source>
</evidence>
<evidence type="ECO:0000313" key="3">
    <source>
        <dbReference type="Proteomes" id="UP000224563"/>
    </source>
</evidence>
<feature type="transmembrane region" description="Helical" evidence="1">
    <location>
        <begin position="75"/>
        <end position="97"/>
    </location>
</feature>
<reference evidence="2 3" key="1">
    <citation type="submission" date="2017-10" db="EMBL/GenBank/DDBJ databases">
        <title>Resolving the taxonomy of Roseburia spp., Eubacterium rectale and Agathobacter spp. through phylogenomic analysis.</title>
        <authorList>
            <person name="Sheridan P.O."/>
            <person name="Walker A.W."/>
            <person name="Duncan S.H."/>
            <person name="Scott K.P."/>
            <person name="Toole P.W.O."/>
            <person name="Luis P."/>
            <person name="Flint H.J."/>
        </authorList>
    </citation>
    <scope>NUCLEOTIDE SEQUENCE [LARGE SCALE GENOMIC DNA]</scope>
    <source>
        <strain evidence="2 3">JK623</strain>
    </source>
</reference>
<keyword evidence="1" id="KW-0812">Transmembrane</keyword>
<sequence>MIAFLIWALCGAFIIGIGIKDMFSKKTVGFWANAKPIKANNVKGHNRATGLLFIFYGIIFILLGLPILAGQNSPILLLSILGVMFETIAIMIIYSLVITKKYADKD</sequence>
<reference evidence="2 3" key="2">
    <citation type="submission" date="2017-10" db="EMBL/GenBank/DDBJ databases">
        <authorList>
            <person name="Banno H."/>
            <person name="Chua N.-H."/>
        </authorList>
    </citation>
    <scope>NUCLEOTIDE SEQUENCE [LARGE SCALE GENOMIC DNA]</scope>
    <source>
        <strain evidence="2 3">JK623</strain>
    </source>
</reference>
<comment type="caution">
    <text evidence="2">The sequence shown here is derived from an EMBL/GenBank/DDBJ whole genome shotgun (WGS) entry which is preliminary data.</text>
</comment>